<evidence type="ECO:0000256" key="2">
    <source>
        <dbReference type="SAM" id="Phobius"/>
    </source>
</evidence>
<feature type="compositionally biased region" description="Polar residues" evidence="1">
    <location>
        <begin position="133"/>
        <end position="145"/>
    </location>
</feature>
<reference evidence="3 4" key="1">
    <citation type="journal article" date="2016" name="Nat. Commun.">
        <title>Ectomycorrhizal ecology is imprinted in the genome of the dominant symbiotic fungus Cenococcum geophilum.</title>
        <authorList>
            <consortium name="DOE Joint Genome Institute"/>
            <person name="Peter M."/>
            <person name="Kohler A."/>
            <person name="Ohm R.A."/>
            <person name="Kuo A."/>
            <person name="Krutzmann J."/>
            <person name="Morin E."/>
            <person name="Arend M."/>
            <person name="Barry K.W."/>
            <person name="Binder M."/>
            <person name="Choi C."/>
            <person name="Clum A."/>
            <person name="Copeland A."/>
            <person name="Grisel N."/>
            <person name="Haridas S."/>
            <person name="Kipfer T."/>
            <person name="LaButti K."/>
            <person name="Lindquist E."/>
            <person name="Lipzen A."/>
            <person name="Maire R."/>
            <person name="Meier B."/>
            <person name="Mihaltcheva S."/>
            <person name="Molinier V."/>
            <person name="Murat C."/>
            <person name="Poggeler S."/>
            <person name="Quandt C.A."/>
            <person name="Sperisen C."/>
            <person name="Tritt A."/>
            <person name="Tisserant E."/>
            <person name="Crous P.W."/>
            <person name="Henrissat B."/>
            <person name="Nehls U."/>
            <person name="Egli S."/>
            <person name="Spatafora J.W."/>
            <person name="Grigoriev I.V."/>
            <person name="Martin F.M."/>
        </authorList>
    </citation>
    <scope>NUCLEOTIDE SEQUENCE [LARGE SCALE GENOMIC DNA]</scope>
    <source>
        <strain evidence="3 4">CBS 207.34</strain>
    </source>
</reference>
<evidence type="ECO:0000256" key="1">
    <source>
        <dbReference type="SAM" id="MobiDB-lite"/>
    </source>
</evidence>
<feature type="transmembrane region" description="Helical" evidence="2">
    <location>
        <begin position="183"/>
        <end position="209"/>
    </location>
</feature>
<keyword evidence="2" id="KW-0472">Membrane</keyword>
<name>A0A8E2EZQ0_9PEZI</name>
<dbReference type="AlphaFoldDB" id="A0A8E2EZQ0"/>
<keyword evidence="4" id="KW-1185">Reference proteome</keyword>
<proteinExistence type="predicted"/>
<evidence type="ECO:0000313" key="3">
    <source>
        <dbReference type="EMBL" id="OCL07303.1"/>
    </source>
</evidence>
<keyword evidence="2" id="KW-0812">Transmembrane</keyword>
<gene>
    <name evidence="3" type="ORF">AOQ84DRAFT_222999</name>
</gene>
<keyword evidence="2" id="KW-1133">Transmembrane helix</keyword>
<protein>
    <submittedName>
        <fullName evidence="3">Uncharacterized protein</fullName>
    </submittedName>
</protein>
<sequence>MSLRSPRHCPSSPTQLKPQCAELAAVKLMHERAREKAVGTKRTRRDGRTSSLLVFVGRRNTPGWRAATDAVVDRGLSTRTQQMLRATLPSRSTRRLQKSQQHRDPSTAIPASPFSSWGDGEAHQAGDCVAASQRPSGTCSLSQPAQVLPVSSPRPGRWPNPAPRVFVPRAVGTLIGRPALRGCVLGVLGALWVLGVAWGVALGAGGLLWVPGKRWALLPGSLPGSLPGLPEHLVFRGRSPGRSRRPDYGISDISPLPARNTIINDSILPGAIGSSGIGKVPAGEAG</sequence>
<evidence type="ECO:0000313" key="4">
    <source>
        <dbReference type="Proteomes" id="UP000250140"/>
    </source>
</evidence>
<dbReference type="EMBL" id="KV749899">
    <property type="protein sequence ID" value="OCL07303.1"/>
    <property type="molecule type" value="Genomic_DNA"/>
</dbReference>
<accession>A0A8E2EZQ0</accession>
<dbReference type="Proteomes" id="UP000250140">
    <property type="component" value="Unassembled WGS sequence"/>
</dbReference>
<organism evidence="3 4">
    <name type="scientific">Glonium stellatum</name>
    <dbReference type="NCBI Taxonomy" id="574774"/>
    <lineage>
        <taxon>Eukaryota</taxon>
        <taxon>Fungi</taxon>
        <taxon>Dikarya</taxon>
        <taxon>Ascomycota</taxon>
        <taxon>Pezizomycotina</taxon>
        <taxon>Dothideomycetes</taxon>
        <taxon>Pleosporomycetidae</taxon>
        <taxon>Gloniales</taxon>
        <taxon>Gloniaceae</taxon>
        <taxon>Glonium</taxon>
    </lineage>
</organism>
<feature type="region of interest" description="Disordered" evidence="1">
    <location>
        <begin position="89"/>
        <end position="160"/>
    </location>
</feature>